<gene>
    <name evidence="11" type="ORF">JCM9140_2598</name>
</gene>
<dbReference type="InterPro" id="IPR007891">
    <property type="entry name" value="CHASE3"/>
</dbReference>
<name>W4Q3K0_9BACI</name>
<dbReference type="CDD" id="cd11386">
    <property type="entry name" value="MCP_signal"/>
    <property type="match status" value="1"/>
</dbReference>
<dbReference type="EMBL" id="BAUT01000026">
    <property type="protein sequence ID" value="GAE26520.1"/>
    <property type="molecule type" value="Genomic_DNA"/>
</dbReference>
<dbReference type="Pfam" id="PF05227">
    <property type="entry name" value="CHASE3"/>
    <property type="match status" value="1"/>
</dbReference>
<dbReference type="PANTHER" id="PTHR32089">
    <property type="entry name" value="METHYL-ACCEPTING CHEMOTAXIS PROTEIN MCPB"/>
    <property type="match status" value="1"/>
</dbReference>
<evidence type="ECO:0000256" key="2">
    <source>
        <dbReference type="ARBA" id="ARBA00022475"/>
    </source>
</evidence>
<dbReference type="Gene3D" id="1.10.287.950">
    <property type="entry name" value="Methyl-accepting chemotaxis protein"/>
    <property type="match status" value="1"/>
</dbReference>
<dbReference type="PROSITE" id="PS50111">
    <property type="entry name" value="CHEMOTAXIS_TRANSDUC_2"/>
    <property type="match status" value="1"/>
</dbReference>
<keyword evidence="8" id="KW-1133">Transmembrane helix</keyword>
<keyword evidence="2" id="KW-1003">Cell membrane</keyword>
<dbReference type="AlphaFoldDB" id="W4Q3K0"/>
<dbReference type="CDD" id="cd06225">
    <property type="entry name" value="HAMP"/>
    <property type="match status" value="1"/>
</dbReference>
<dbReference type="InterPro" id="IPR004089">
    <property type="entry name" value="MCPsignal_dom"/>
</dbReference>
<dbReference type="SMART" id="SM00304">
    <property type="entry name" value="HAMP"/>
    <property type="match status" value="1"/>
</dbReference>
<feature type="region of interest" description="Disordered" evidence="7">
    <location>
        <begin position="290"/>
        <end position="310"/>
    </location>
</feature>
<evidence type="ECO:0000256" key="7">
    <source>
        <dbReference type="SAM" id="MobiDB-lite"/>
    </source>
</evidence>
<evidence type="ECO:0000313" key="12">
    <source>
        <dbReference type="Proteomes" id="UP000018890"/>
    </source>
</evidence>
<dbReference type="OrthoDB" id="107771at2"/>
<comment type="similarity">
    <text evidence="5">Belongs to the methyl-accepting chemotaxis (MCP) protein family.</text>
</comment>
<feature type="domain" description="HAMP" evidence="10">
    <location>
        <begin position="227"/>
        <end position="280"/>
    </location>
</feature>
<keyword evidence="3 8" id="KW-0472">Membrane</keyword>
<dbReference type="Proteomes" id="UP000018890">
    <property type="component" value="Unassembled WGS sequence"/>
</dbReference>
<protein>
    <recommendedName>
        <fullName evidence="13">Methyl-accepting chemotaxis protein</fullName>
    </recommendedName>
</protein>
<proteinExistence type="inferred from homology"/>
<evidence type="ECO:0000256" key="1">
    <source>
        <dbReference type="ARBA" id="ARBA00004236"/>
    </source>
</evidence>
<dbReference type="Pfam" id="PF00015">
    <property type="entry name" value="MCPsignal"/>
    <property type="match status" value="1"/>
</dbReference>
<comment type="caution">
    <text evidence="11">The sequence shown here is derived from an EMBL/GenBank/DDBJ whole genome shotgun (WGS) entry which is preliminary data.</text>
</comment>
<accession>W4Q3K0</accession>
<keyword evidence="12" id="KW-1185">Reference proteome</keyword>
<evidence type="ECO:0000259" key="9">
    <source>
        <dbReference type="PROSITE" id="PS50111"/>
    </source>
</evidence>
<evidence type="ECO:0000256" key="6">
    <source>
        <dbReference type="PROSITE-ProRule" id="PRU00284"/>
    </source>
</evidence>
<dbReference type="GO" id="GO:0005886">
    <property type="term" value="C:plasma membrane"/>
    <property type="evidence" value="ECO:0007669"/>
    <property type="project" value="UniProtKB-SubCell"/>
</dbReference>
<evidence type="ECO:0000256" key="8">
    <source>
        <dbReference type="SAM" id="Phobius"/>
    </source>
</evidence>
<evidence type="ECO:0008006" key="13">
    <source>
        <dbReference type="Google" id="ProtNLM"/>
    </source>
</evidence>
<evidence type="ECO:0000256" key="5">
    <source>
        <dbReference type="ARBA" id="ARBA00029447"/>
    </source>
</evidence>
<dbReference type="GO" id="GO:0007165">
    <property type="term" value="P:signal transduction"/>
    <property type="evidence" value="ECO:0007669"/>
    <property type="project" value="UniProtKB-KW"/>
</dbReference>
<dbReference type="Pfam" id="PF00672">
    <property type="entry name" value="HAMP"/>
    <property type="match status" value="1"/>
</dbReference>
<dbReference type="STRING" id="1236970.JCM9140_2598"/>
<dbReference type="PROSITE" id="PS50885">
    <property type="entry name" value="HAMP"/>
    <property type="match status" value="1"/>
</dbReference>
<keyword evidence="4 6" id="KW-0807">Transducer</keyword>
<sequence>MKRRKKEKQKKTVSKKTKPTKLAMKLSLRKKLLGSFLLVSILFGIASAVSYYNIKQMDRSFTYLIETVTELQLISQNIDSSISNQVSDLRGFLLYGDPTFVEDIHAQNDEVNTLIVEAIDLATREDVVEHFNALQALNRTFLSESTRSVSLAQASMDHAIETSQRNVIPVSSEMRERSIELNELLSGILEQTYTEADQLAQQAAVVAVVVSLLAFLIAIGCGIFISNLISKPISKIGEAAKQVAAGNLTIPKVNVKSNDEIATLNDSFNQMTDNLRVMISQIQANSEQVASSSEQLNASANESAKATDQITESIQSVASGAETQVERTSSANESADEISKGVEEIAMHIFSVTEATDLAKQKSINGLQIVEKTVSQMNAINEQTTQTSTVISSLEDKSNEIGSIVSLITAVSDQTNLLALNAAIEAARAGEHGKGFAVVADEVRKLAEQSNQSAGQISVLIQDIQNDISLSVSSMAEGSETVKQGLTYATEAGSEFKEISTSINDIYTQIDEVSIAVQKIAMGTATMLESIKEASAIAENASSYSQEVAASAEEQTATMEEISASAEMLSRMAEELQETVRKFTV</sequence>
<evidence type="ECO:0000313" key="11">
    <source>
        <dbReference type="EMBL" id="GAE26520.1"/>
    </source>
</evidence>
<keyword evidence="8" id="KW-0812">Transmembrane</keyword>
<organism evidence="11 12">
    <name type="scientific">Halalkalibacter wakoensis JCM 9140</name>
    <dbReference type="NCBI Taxonomy" id="1236970"/>
    <lineage>
        <taxon>Bacteria</taxon>
        <taxon>Bacillati</taxon>
        <taxon>Bacillota</taxon>
        <taxon>Bacilli</taxon>
        <taxon>Bacillales</taxon>
        <taxon>Bacillaceae</taxon>
        <taxon>Halalkalibacter</taxon>
    </lineage>
</organism>
<evidence type="ECO:0000259" key="10">
    <source>
        <dbReference type="PROSITE" id="PS50885"/>
    </source>
</evidence>
<dbReference type="PANTHER" id="PTHR32089:SF112">
    <property type="entry name" value="LYSOZYME-LIKE PROTEIN-RELATED"/>
    <property type="match status" value="1"/>
</dbReference>
<feature type="domain" description="Methyl-accepting transducer" evidence="9">
    <location>
        <begin position="299"/>
        <end position="570"/>
    </location>
</feature>
<comment type="subcellular location">
    <subcellularLocation>
        <location evidence="1">Cell membrane</location>
    </subcellularLocation>
</comment>
<evidence type="ECO:0000256" key="3">
    <source>
        <dbReference type="ARBA" id="ARBA00023136"/>
    </source>
</evidence>
<feature type="compositionally biased region" description="Polar residues" evidence="7">
    <location>
        <begin position="318"/>
        <end position="333"/>
    </location>
</feature>
<feature type="transmembrane region" description="Helical" evidence="8">
    <location>
        <begin position="203"/>
        <end position="225"/>
    </location>
</feature>
<reference evidence="11" key="1">
    <citation type="journal article" date="2014" name="Genome Announc.">
        <title>Draft Genome Sequences of Three Alkaliphilic Bacillus Strains, Bacillus wakoensis JCM 9140T, Bacillus akibai JCM 9157T, and Bacillus hemicellulosilyticus JCM 9152T.</title>
        <authorList>
            <person name="Yuki M."/>
            <person name="Oshima K."/>
            <person name="Suda W."/>
            <person name="Oshida Y."/>
            <person name="Kitamura K."/>
            <person name="Iida T."/>
            <person name="Hattori M."/>
            <person name="Ohkuma M."/>
        </authorList>
    </citation>
    <scope>NUCLEOTIDE SEQUENCE [LARGE SCALE GENOMIC DNA]</scope>
    <source>
        <strain evidence="11">JCM 9140</strain>
    </source>
</reference>
<dbReference type="InterPro" id="IPR003660">
    <property type="entry name" value="HAMP_dom"/>
</dbReference>
<dbReference type="RefSeq" id="WP_052002216.1">
    <property type="nucleotide sequence ID" value="NZ_BAUT01000026.1"/>
</dbReference>
<feature type="region of interest" description="Disordered" evidence="7">
    <location>
        <begin position="318"/>
        <end position="337"/>
    </location>
</feature>
<dbReference type="Gene3D" id="6.10.340.10">
    <property type="match status" value="1"/>
</dbReference>
<dbReference type="SMART" id="SM00283">
    <property type="entry name" value="MA"/>
    <property type="match status" value="1"/>
</dbReference>
<dbReference type="SUPFAM" id="SSF58104">
    <property type="entry name" value="Methyl-accepting chemotaxis protein (MCP) signaling domain"/>
    <property type="match status" value="1"/>
</dbReference>
<evidence type="ECO:0000256" key="4">
    <source>
        <dbReference type="ARBA" id="ARBA00023224"/>
    </source>
</evidence>